<dbReference type="Proteomes" id="UP000799753">
    <property type="component" value="Unassembled WGS sequence"/>
</dbReference>
<feature type="region of interest" description="Disordered" evidence="1">
    <location>
        <begin position="151"/>
        <end position="203"/>
    </location>
</feature>
<dbReference type="EMBL" id="MU006777">
    <property type="protein sequence ID" value="KAF2645703.1"/>
    <property type="molecule type" value="Genomic_DNA"/>
</dbReference>
<keyword evidence="3" id="KW-1185">Reference proteome</keyword>
<reference evidence="2" key="1">
    <citation type="journal article" date="2020" name="Stud. Mycol.">
        <title>101 Dothideomycetes genomes: a test case for predicting lifestyles and emergence of pathogens.</title>
        <authorList>
            <person name="Haridas S."/>
            <person name="Albert R."/>
            <person name="Binder M."/>
            <person name="Bloem J."/>
            <person name="Labutti K."/>
            <person name="Salamov A."/>
            <person name="Andreopoulos B."/>
            <person name="Baker S."/>
            <person name="Barry K."/>
            <person name="Bills G."/>
            <person name="Bluhm B."/>
            <person name="Cannon C."/>
            <person name="Castanera R."/>
            <person name="Culley D."/>
            <person name="Daum C."/>
            <person name="Ezra D."/>
            <person name="Gonzalez J."/>
            <person name="Henrissat B."/>
            <person name="Kuo A."/>
            <person name="Liang C."/>
            <person name="Lipzen A."/>
            <person name="Lutzoni F."/>
            <person name="Magnuson J."/>
            <person name="Mondo S."/>
            <person name="Nolan M."/>
            <person name="Ohm R."/>
            <person name="Pangilinan J."/>
            <person name="Park H.-J."/>
            <person name="Ramirez L."/>
            <person name="Alfaro M."/>
            <person name="Sun H."/>
            <person name="Tritt A."/>
            <person name="Yoshinaga Y."/>
            <person name="Zwiers L.-H."/>
            <person name="Turgeon B."/>
            <person name="Goodwin S."/>
            <person name="Spatafora J."/>
            <person name="Crous P."/>
            <person name="Grigoriev I."/>
        </authorList>
    </citation>
    <scope>NUCLEOTIDE SEQUENCE</scope>
    <source>
        <strain evidence="2">CBS 473.64</strain>
    </source>
</reference>
<feature type="compositionally biased region" description="Low complexity" evidence="1">
    <location>
        <begin position="156"/>
        <end position="167"/>
    </location>
</feature>
<protein>
    <submittedName>
        <fullName evidence="2">Uncharacterized protein</fullName>
    </submittedName>
</protein>
<accession>A0A6A6SG96</accession>
<evidence type="ECO:0000256" key="1">
    <source>
        <dbReference type="SAM" id="MobiDB-lite"/>
    </source>
</evidence>
<gene>
    <name evidence="2" type="ORF">P280DRAFT_127878</name>
</gene>
<evidence type="ECO:0000313" key="3">
    <source>
        <dbReference type="Proteomes" id="UP000799753"/>
    </source>
</evidence>
<dbReference type="AlphaFoldDB" id="A0A6A6SG96"/>
<dbReference type="OrthoDB" id="3764847at2759"/>
<sequence length="284" mass="31942">MSSPSSVTHSTPPRLNTLALFPTIPKRVQWDILQSYFDEHLPDTAPPIDRTWLDNVDKSILLTLLAKKRSELDLLHSEAAYSSLYNRRSPKRYSGIKFPNYDVGIRSPSHTTPMQESQYQSAASQLHSISYRDHRNTTTELGVSKRYTQHDGNNRLLLPSPVSPLSPTFGPRRGLIPSGTTDRRRSSVPEAQAAKGVNNEAEGDRAATAMSSLALTVGVDEDTSRNREKRVLWEAAWKEIEGHFEEYVGRFGVGEGEGRDAEGKENLWGMLVELRNEKRNLEQL</sequence>
<organism evidence="2 3">
    <name type="scientific">Massarina eburnea CBS 473.64</name>
    <dbReference type="NCBI Taxonomy" id="1395130"/>
    <lineage>
        <taxon>Eukaryota</taxon>
        <taxon>Fungi</taxon>
        <taxon>Dikarya</taxon>
        <taxon>Ascomycota</taxon>
        <taxon>Pezizomycotina</taxon>
        <taxon>Dothideomycetes</taxon>
        <taxon>Pleosporomycetidae</taxon>
        <taxon>Pleosporales</taxon>
        <taxon>Massarineae</taxon>
        <taxon>Massarinaceae</taxon>
        <taxon>Massarina</taxon>
    </lineage>
</organism>
<evidence type="ECO:0000313" key="2">
    <source>
        <dbReference type="EMBL" id="KAF2645703.1"/>
    </source>
</evidence>
<proteinExistence type="predicted"/>
<name>A0A6A6SG96_9PLEO</name>